<dbReference type="InterPro" id="IPR036273">
    <property type="entry name" value="CRAL/TRIO_N_dom_sf"/>
</dbReference>
<protein>
    <recommendedName>
        <fullName evidence="2">DUF6824 domain-containing protein</fullName>
    </recommendedName>
</protein>
<comment type="caution">
    <text evidence="3">The sequence shown here is derived from an EMBL/GenBank/DDBJ whole genome shotgun (WGS) entry which is preliminary data.</text>
</comment>
<organism evidence="3 4">
    <name type="scientific">Cylindrotheca closterium</name>
    <dbReference type="NCBI Taxonomy" id="2856"/>
    <lineage>
        <taxon>Eukaryota</taxon>
        <taxon>Sar</taxon>
        <taxon>Stramenopiles</taxon>
        <taxon>Ochrophyta</taxon>
        <taxon>Bacillariophyta</taxon>
        <taxon>Bacillariophyceae</taxon>
        <taxon>Bacillariophycidae</taxon>
        <taxon>Bacillariales</taxon>
        <taxon>Bacillariaceae</taxon>
        <taxon>Cylindrotheca</taxon>
    </lineage>
</organism>
<dbReference type="EMBL" id="CAKOGP040001969">
    <property type="protein sequence ID" value="CAJ1958294.1"/>
    <property type="molecule type" value="Genomic_DNA"/>
</dbReference>
<dbReference type="Proteomes" id="UP001295423">
    <property type="component" value="Unassembled WGS sequence"/>
</dbReference>
<accession>A0AAD2JKI2</accession>
<proteinExistence type="predicted"/>
<reference evidence="3" key="1">
    <citation type="submission" date="2023-08" db="EMBL/GenBank/DDBJ databases">
        <authorList>
            <person name="Audoor S."/>
            <person name="Bilcke G."/>
        </authorList>
    </citation>
    <scope>NUCLEOTIDE SEQUENCE</scope>
</reference>
<evidence type="ECO:0000259" key="2">
    <source>
        <dbReference type="Pfam" id="PF20710"/>
    </source>
</evidence>
<dbReference type="Pfam" id="PF20710">
    <property type="entry name" value="DUF6824"/>
    <property type="match status" value="1"/>
</dbReference>
<feature type="region of interest" description="Disordered" evidence="1">
    <location>
        <begin position="358"/>
        <end position="382"/>
    </location>
</feature>
<dbReference type="Gene3D" id="1.10.8.20">
    <property type="entry name" value="N-terminal domain of phosphatidylinositol transfer protein sec14p"/>
    <property type="match status" value="1"/>
</dbReference>
<feature type="region of interest" description="Disordered" evidence="1">
    <location>
        <begin position="26"/>
        <end position="45"/>
    </location>
</feature>
<keyword evidence="4" id="KW-1185">Reference proteome</keyword>
<evidence type="ECO:0000256" key="1">
    <source>
        <dbReference type="SAM" id="MobiDB-lite"/>
    </source>
</evidence>
<evidence type="ECO:0000313" key="4">
    <source>
        <dbReference type="Proteomes" id="UP001295423"/>
    </source>
</evidence>
<dbReference type="InterPro" id="IPR049227">
    <property type="entry name" value="DUF6824"/>
</dbReference>
<feature type="domain" description="DUF6824" evidence="2">
    <location>
        <begin position="421"/>
        <end position="502"/>
    </location>
</feature>
<sequence>MASSSSPYQHTTGIINNNNNNDGWFQQCLGTSSSPIPAPSQDNNDTLSDIMKPTEDFLASEMSKLSVQERSKAMDELHCVGEELKETPEMIQQSLKEFDKLLQKKKAKIYDLAASQNRSYVEDPNFRLKFLRANIHDVGESVNQMLGLLSRKEIYFGRDAIARDITLDDLTAEETEILFSGLYYHIQDGTDRNGRMVVYLLNHILGQLSSAETAIRVNYFMFFNILSPMPSVQKKGIVLCYYDFSTPDKPAKLPKLDALLKFMDFVPMIPVRRSALHLCLKPHRGGLVSSNKFLENVLRRFGRSTRSRARLHYGSDMELQYTLKSYGLNMENCPVDATGNLRQDILDVWAHKYLHQRNRNSVSSPPAKDGEIMTDEQEDSTDSMVQALTRPKLPIAPQKNDHGTDPPANTAVSLIKPTPDDVLFGKGSVLQMHPGNVRFRQFIKDHQEEYNNTPRYKRVTTFQDLTGVLLGKGIRFLKKTESGGWVESDFAEVEKKVKQLFRSQKKSRK</sequence>
<dbReference type="SUPFAM" id="SSF46938">
    <property type="entry name" value="CRAL/TRIO N-terminal domain"/>
    <property type="match status" value="1"/>
</dbReference>
<evidence type="ECO:0000313" key="3">
    <source>
        <dbReference type="EMBL" id="CAJ1958294.1"/>
    </source>
</evidence>
<name>A0AAD2JKI2_9STRA</name>
<dbReference type="AlphaFoldDB" id="A0AAD2JKI2"/>
<feature type="compositionally biased region" description="Acidic residues" evidence="1">
    <location>
        <begin position="372"/>
        <end position="381"/>
    </location>
</feature>
<gene>
    <name evidence="3" type="ORF">CYCCA115_LOCUS17119</name>
</gene>